<sequence>MSYAKVYSAQTSLLSPTTISVEIDLANGLQAFSIVGLPDKAVEESRDRISAAIKNSGLGLKSPKNKNQKVVISLAPADIKKEGPSFDLAIALSYLLAARDIFFDPSKKLFLGELSLEGDIRPVKGVLPLVSHARVKGFEEIYVPQENSAEAALIQGVKIFSVSHLRDVVLHLHEKETIGNDSPKPHQRKILTPQPRTKIERSKFVGDHDFEDIAGQETAKRVLEIAAAGGHNAAMWGPPGTGKTMLAKAFSSIMPELSFDEMLEVTSIYSVAGLLQEPLITRPQVRAPHHTSSYVSLVGGGSIPKPGEITLAHRGVLFLDEFPEFDRRVVEALRQPLEDRVVSVSRARGSVLFPAHFILLAAMNPCPCGYYGTNVKACSCSPHHVALYRRKLSGPIIDRIDLWSHVSHVDHEKLSSKNKHGEKSEIIKRRVEEARERQKFRAKKLGLKKASNASLGAKNLLENISLTDKALLLLNSSAKKLTLSARAYHRVAKVARTIADLGGVEKITPENILEALQYRPKEIG</sequence>
<comment type="similarity">
    <text evidence="1">Belongs to the Mg-chelatase subunits D/I family. ComM subfamily.</text>
</comment>
<dbReference type="PRINTS" id="PR00830">
    <property type="entry name" value="ENDOLAPTASE"/>
</dbReference>
<accession>A0A1G2NC50</accession>
<dbReference type="InterPro" id="IPR045006">
    <property type="entry name" value="CHLI-like"/>
</dbReference>
<dbReference type="Pfam" id="PF13541">
    <property type="entry name" value="ChlI"/>
    <property type="match status" value="1"/>
</dbReference>
<dbReference type="SUPFAM" id="SSF54211">
    <property type="entry name" value="Ribosomal protein S5 domain 2-like"/>
    <property type="match status" value="1"/>
</dbReference>
<keyword evidence="2" id="KW-0547">Nucleotide-binding</keyword>
<evidence type="ECO:0000256" key="1">
    <source>
        <dbReference type="ARBA" id="ARBA00006354"/>
    </source>
</evidence>
<dbReference type="PANTHER" id="PTHR32039">
    <property type="entry name" value="MAGNESIUM-CHELATASE SUBUNIT CHLI"/>
    <property type="match status" value="1"/>
</dbReference>
<name>A0A1G2NC50_9BACT</name>
<evidence type="ECO:0000313" key="5">
    <source>
        <dbReference type="EMBL" id="OHA33680.1"/>
    </source>
</evidence>
<gene>
    <name evidence="5" type="ORF">A2928_02955</name>
</gene>
<dbReference type="STRING" id="1802319.A2928_02955"/>
<dbReference type="SMART" id="SM00382">
    <property type="entry name" value="AAA"/>
    <property type="match status" value="1"/>
</dbReference>
<evidence type="ECO:0000256" key="2">
    <source>
        <dbReference type="ARBA" id="ARBA00022741"/>
    </source>
</evidence>
<protein>
    <recommendedName>
        <fullName evidence="4">MCM C-terminal AAA(+) ATPase domain-containing protein</fullName>
    </recommendedName>
</protein>
<dbReference type="Proteomes" id="UP000176221">
    <property type="component" value="Unassembled WGS sequence"/>
</dbReference>
<reference evidence="5 6" key="1">
    <citation type="journal article" date="2016" name="Nat. Commun.">
        <title>Thousands of microbial genomes shed light on interconnected biogeochemical processes in an aquifer system.</title>
        <authorList>
            <person name="Anantharaman K."/>
            <person name="Brown C.T."/>
            <person name="Hug L.A."/>
            <person name="Sharon I."/>
            <person name="Castelle C.J."/>
            <person name="Probst A.J."/>
            <person name="Thomas B.C."/>
            <person name="Singh A."/>
            <person name="Wilkins M.J."/>
            <person name="Karaoz U."/>
            <person name="Brodie E.L."/>
            <person name="Williams K.H."/>
            <person name="Hubbard S.S."/>
            <person name="Banfield J.F."/>
        </authorList>
    </citation>
    <scope>NUCLEOTIDE SEQUENCE [LARGE SCALE GENOMIC DNA]</scope>
</reference>
<proteinExistence type="inferred from homology"/>
<evidence type="ECO:0000313" key="6">
    <source>
        <dbReference type="Proteomes" id="UP000176221"/>
    </source>
</evidence>
<dbReference type="Gene3D" id="3.30.230.10">
    <property type="match status" value="1"/>
</dbReference>
<dbReference type="InterPro" id="IPR020568">
    <property type="entry name" value="Ribosomal_Su5_D2-typ_SF"/>
</dbReference>
<dbReference type="GO" id="GO:0005524">
    <property type="term" value="F:ATP binding"/>
    <property type="evidence" value="ECO:0007669"/>
    <property type="project" value="UniProtKB-KW"/>
</dbReference>
<dbReference type="InterPro" id="IPR001208">
    <property type="entry name" value="MCM_dom"/>
</dbReference>
<dbReference type="InterPro" id="IPR000523">
    <property type="entry name" value="Mg_chelatse_chII-like_cat_dom"/>
</dbReference>
<keyword evidence="3" id="KW-0067">ATP-binding</keyword>
<dbReference type="PROSITE" id="PS50051">
    <property type="entry name" value="MCM_2"/>
    <property type="match status" value="1"/>
</dbReference>
<dbReference type="CDD" id="cd00009">
    <property type="entry name" value="AAA"/>
    <property type="match status" value="1"/>
</dbReference>
<dbReference type="InterPro" id="IPR004482">
    <property type="entry name" value="Mg_chelat-rel"/>
</dbReference>
<dbReference type="EMBL" id="MHRX01000027">
    <property type="protein sequence ID" value="OHA33680.1"/>
    <property type="molecule type" value="Genomic_DNA"/>
</dbReference>
<dbReference type="SUPFAM" id="SSF52540">
    <property type="entry name" value="P-loop containing nucleoside triphosphate hydrolases"/>
    <property type="match status" value="1"/>
</dbReference>
<dbReference type="Pfam" id="PF01078">
    <property type="entry name" value="Mg_chelatase"/>
    <property type="match status" value="1"/>
</dbReference>
<comment type="caution">
    <text evidence="5">The sequence shown here is derived from an EMBL/GenBank/DDBJ whole genome shotgun (WGS) entry which is preliminary data.</text>
</comment>
<dbReference type="InterPro" id="IPR027417">
    <property type="entry name" value="P-loop_NTPase"/>
</dbReference>
<organism evidence="5 6">
    <name type="scientific">Candidatus Taylorbacteria bacterium RIFCSPLOWO2_01_FULL_45_15b</name>
    <dbReference type="NCBI Taxonomy" id="1802319"/>
    <lineage>
        <taxon>Bacteria</taxon>
        <taxon>Candidatus Tayloriibacteriota</taxon>
    </lineage>
</organism>
<dbReference type="InterPro" id="IPR003593">
    <property type="entry name" value="AAA+_ATPase"/>
</dbReference>
<evidence type="ECO:0000256" key="3">
    <source>
        <dbReference type="ARBA" id="ARBA00022840"/>
    </source>
</evidence>
<dbReference type="Pfam" id="PF13335">
    <property type="entry name" value="Mg_chelatase_C"/>
    <property type="match status" value="1"/>
</dbReference>
<dbReference type="Gene3D" id="3.40.50.300">
    <property type="entry name" value="P-loop containing nucleotide triphosphate hydrolases"/>
    <property type="match status" value="1"/>
</dbReference>
<dbReference type="InterPro" id="IPR014721">
    <property type="entry name" value="Ribsml_uS5_D2-typ_fold_subgr"/>
</dbReference>
<dbReference type="GO" id="GO:0003677">
    <property type="term" value="F:DNA binding"/>
    <property type="evidence" value="ECO:0007669"/>
    <property type="project" value="InterPro"/>
</dbReference>
<feature type="domain" description="MCM C-terminal AAA(+) ATPase" evidence="4">
    <location>
        <begin position="307"/>
        <end position="402"/>
    </location>
</feature>
<dbReference type="PANTHER" id="PTHR32039:SF7">
    <property type="entry name" value="COMPETENCE PROTEIN COMM"/>
    <property type="match status" value="1"/>
</dbReference>
<dbReference type="InterPro" id="IPR025158">
    <property type="entry name" value="Mg_chelat-rel_C"/>
</dbReference>
<dbReference type="NCBIfam" id="TIGR00368">
    <property type="entry name" value="YifB family Mg chelatase-like AAA ATPase"/>
    <property type="match status" value="1"/>
</dbReference>
<evidence type="ECO:0000259" key="4">
    <source>
        <dbReference type="PROSITE" id="PS50051"/>
    </source>
</evidence>
<dbReference type="AlphaFoldDB" id="A0A1G2NC50"/>